<dbReference type="EC" id="2.7.13.3" evidence="2"/>
<dbReference type="Gene3D" id="1.10.287.560">
    <property type="entry name" value="Histidine kinase CheA-like, homodimeric domain"/>
    <property type="match status" value="1"/>
</dbReference>
<dbReference type="SMART" id="SM00448">
    <property type="entry name" value="REC"/>
    <property type="match status" value="1"/>
</dbReference>
<keyword evidence="6 15" id="KW-0418">Kinase</keyword>
<protein>
    <recommendedName>
        <fullName evidence="3">Chemotaxis protein CheA</fullName>
        <ecNumber evidence="2">2.7.13.3</ecNumber>
    </recommendedName>
</protein>
<accession>A0A849IB60</accession>
<feature type="modified residue" description="4-aspartylphosphate" evidence="10">
    <location>
        <position position="788"/>
    </location>
</feature>
<feature type="domain" description="CheW-like" evidence="13">
    <location>
        <begin position="600"/>
        <end position="728"/>
    </location>
</feature>
<keyword evidence="4 10" id="KW-0597">Phosphoprotein</keyword>
<evidence type="ECO:0000313" key="15">
    <source>
        <dbReference type="EMBL" id="NNM73649.1"/>
    </source>
</evidence>
<dbReference type="PRINTS" id="PR00344">
    <property type="entry name" value="BCTRLSENSOR"/>
</dbReference>
<comment type="function">
    <text evidence="8">Involved in the transmission of sensory signals from the chemoreceptors to the flagellar motors. CheA is autophosphorylated; it can transfer its phosphate group to either CheB or CheY.</text>
</comment>
<dbReference type="GO" id="GO:0005737">
    <property type="term" value="C:cytoplasm"/>
    <property type="evidence" value="ECO:0007669"/>
    <property type="project" value="InterPro"/>
</dbReference>
<feature type="domain" description="Response regulatory" evidence="12">
    <location>
        <begin position="739"/>
        <end position="855"/>
    </location>
</feature>
<evidence type="ECO:0000256" key="1">
    <source>
        <dbReference type="ARBA" id="ARBA00000085"/>
    </source>
</evidence>
<feature type="domain" description="HPt" evidence="14">
    <location>
        <begin position="1"/>
        <end position="100"/>
    </location>
</feature>
<evidence type="ECO:0000256" key="9">
    <source>
        <dbReference type="PROSITE-ProRule" id="PRU00110"/>
    </source>
</evidence>
<dbReference type="AlphaFoldDB" id="A0A849IB60"/>
<dbReference type="SMART" id="SM01231">
    <property type="entry name" value="H-kinase_dim"/>
    <property type="match status" value="1"/>
</dbReference>
<dbReference type="InterPro" id="IPR001789">
    <property type="entry name" value="Sig_transdc_resp-reg_receiver"/>
</dbReference>
<evidence type="ECO:0000256" key="6">
    <source>
        <dbReference type="ARBA" id="ARBA00022777"/>
    </source>
</evidence>
<dbReference type="PROSITE" id="PS50110">
    <property type="entry name" value="RESPONSE_REGULATORY"/>
    <property type="match status" value="1"/>
</dbReference>
<dbReference type="PANTHER" id="PTHR43395:SF1">
    <property type="entry name" value="CHEMOTAXIS PROTEIN CHEA"/>
    <property type="match status" value="1"/>
</dbReference>
<dbReference type="SMART" id="SM00260">
    <property type="entry name" value="CheW"/>
    <property type="match status" value="1"/>
</dbReference>
<feature type="domain" description="Histidine kinase" evidence="11">
    <location>
        <begin position="196"/>
        <end position="437"/>
    </location>
</feature>
<dbReference type="EMBL" id="JABEPP010000004">
    <property type="protein sequence ID" value="NNM73649.1"/>
    <property type="molecule type" value="Genomic_DNA"/>
</dbReference>
<dbReference type="InterPro" id="IPR003594">
    <property type="entry name" value="HATPase_dom"/>
</dbReference>
<comment type="catalytic activity">
    <reaction evidence="1">
        <text>ATP + protein L-histidine = ADP + protein N-phospho-L-histidine.</text>
        <dbReference type="EC" id="2.7.13.3"/>
    </reaction>
</comment>
<dbReference type="PANTHER" id="PTHR43395">
    <property type="entry name" value="SENSOR HISTIDINE KINASE CHEA"/>
    <property type="match status" value="1"/>
</dbReference>
<evidence type="ECO:0000256" key="5">
    <source>
        <dbReference type="ARBA" id="ARBA00022679"/>
    </source>
</evidence>
<evidence type="ECO:0000313" key="16">
    <source>
        <dbReference type="Proteomes" id="UP000564885"/>
    </source>
</evidence>
<dbReference type="PROSITE" id="PS50109">
    <property type="entry name" value="HIS_KIN"/>
    <property type="match status" value="1"/>
</dbReference>
<dbReference type="GO" id="GO:0006935">
    <property type="term" value="P:chemotaxis"/>
    <property type="evidence" value="ECO:0007669"/>
    <property type="project" value="InterPro"/>
</dbReference>
<dbReference type="Pfam" id="PF01627">
    <property type="entry name" value="Hpt"/>
    <property type="match status" value="1"/>
</dbReference>
<dbReference type="PROSITE" id="PS50894">
    <property type="entry name" value="HPT"/>
    <property type="match status" value="1"/>
</dbReference>
<evidence type="ECO:0000256" key="3">
    <source>
        <dbReference type="ARBA" id="ARBA00021495"/>
    </source>
</evidence>
<dbReference type="Gene3D" id="3.30.565.10">
    <property type="entry name" value="Histidine kinase-like ATPase, C-terminal domain"/>
    <property type="match status" value="1"/>
</dbReference>
<dbReference type="Pfam" id="PF02895">
    <property type="entry name" value="H-kinase_dim"/>
    <property type="match status" value="1"/>
</dbReference>
<proteinExistence type="predicted"/>
<feature type="modified residue" description="Phosphohistidine" evidence="9">
    <location>
        <position position="44"/>
    </location>
</feature>
<evidence type="ECO:0000256" key="10">
    <source>
        <dbReference type="PROSITE-ProRule" id="PRU00169"/>
    </source>
</evidence>
<evidence type="ECO:0000259" key="13">
    <source>
        <dbReference type="PROSITE" id="PS50851"/>
    </source>
</evidence>
<dbReference type="InterPro" id="IPR036061">
    <property type="entry name" value="CheW-like_dom_sf"/>
</dbReference>
<dbReference type="InterPro" id="IPR036641">
    <property type="entry name" value="HPT_dom_sf"/>
</dbReference>
<dbReference type="PROSITE" id="PS50851">
    <property type="entry name" value="CHEW"/>
    <property type="match status" value="2"/>
</dbReference>
<keyword evidence="16" id="KW-1185">Reference proteome</keyword>
<organism evidence="15 16">
    <name type="scientific">Enterovirga aerilata</name>
    <dbReference type="NCBI Taxonomy" id="2730920"/>
    <lineage>
        <taxon>Bacteria</taxon>
        <taxon>Pseudomonadati</taxon>
        <taxon>Pseudomonadota</taxon>
        <taxon>Alphaproteobacteria</taxon>
        <taxon>Hyphomicrobiales</taxon>
        <taxon>Methylobacteriaceae</taxon>
        <taxon>Enterovirga</taxon>
    </lineage>
</organism>
<evidence type="ECO:0000256" key="7">
    <source>
        <dbReference type="ARBA" id="ARBA00023012"/>
    </source>
</evidence>
<evidence type="ECO:0000256" key="4">
    <source>
        <dbReference type="ARBA" id="ARBA00022553"/>
    </source>
</evidence>
<reference evidence="15 16" key="1">
    <citation type="submission" date="2020-04" db="EMBL/GenBank/DDBJ databases">
        <title>Enterovirga sp. isolate from soil.</title>
        <authorList>
            <person name="Chea S."/>
            <person name="Kim D.-U."/>
        </authorList>
    </citation>
    <scope>NUCLEOTIDE SEQUENCE [LARGE SCALE GENOMIC DNA]</scope>
    <source>
        <strain evidence="15 16">DB1703</strain>
    </source>
</reference>
<dbReference type="GO" id="GO:0000155">
    <property type="term" value="F:phosphorelay sensor kinase activity"/>
    <property type="evidence" value="ECO:0007669"/>
    <property type="project" value="InterPro"/>
</dbReference>
<evidence type="ECO:0000259" key="11">
    <source>
        <dbReference type="PROSITE" id="PS50109"/>
    </source>
</evidence>
<dbReference type="InterPro" id="IPR004358">
    <property type="entry name" value="Sig_transdc_His_kin-like_C"/>
</dbReference>
<dbReference type="InterPro" id="IPR005467">
    <property type="entry name" value="His_kinase_dom"/>
</dbReference>
<evidence type="ECO:0000259" key="14">
    <source>
        <dbReference type="PROSITE" id="PS50894"/>
    </source>
</evidence>
<dbReference type="SUPFAM" id="SSF47384">
    <property type="entry name" value="Homodimeric domain of signal transducing histidine kinase"/>
    <property type="match status" value="1"/>
</dbReference>
<dbReference type="InterPro" id="IPR004105">
    <property type="entry name" value="CheA-like_dim"/>
</dbReference>
<dbReference type="Pfam" id="PF02518">
    <property type="entry name" value="HATPase_c"/>
    <property type="match status" value="1"/>
</dbReference>
<dbReference type="SUPFAM" id="SSF55874">
    <property type="entry name" value="ATPase domain of HSP90 chaperone/DNA topoisomerase II/histidine kinase"/>
    <property type="match status" value="1"/>
</dbReference>
<keyword evidence="5" id="KW-0808">Transferase</keyword>
<evidence type="ECO:0000259" key="12">
    <source>
        <dbReference type="PROSITE" id="PS50110"/>
    </source>
</evidence>
<dbReference type="SMART" id="SM00387">
    <property type="entry name" value="HATPase_c"/>
    <property type="match status" value="1"/>
</dbReference>
<dbReference type="Pfam" id="PF01584">
    <property type="entry name" value="CheW"/>
    <property type="match status" value="2"/>
</dbReference>
<evidence type="ECO:0000256" key="2">
    <source>
        <dbReference type="ARBA" id="ARBA00012438"/>
    </source>
</evidence>
<dbReference type="InterPro" id="IPR036890">
    <property type="entry name" value="HATPase_C_sf"/>
</dbReference>
<sequence>MDDLLRDFLAETGEHLDMVDVELVRFERNPTDRDILRNIFRLVHTIKGTCGFLGLPRLEALAHAAETLMGQVRSGAPVTSELVTLILATIDRIKLIMAELDRIGAEPAGSDNDLIAALEQASLASESLPASEPNQVLLRPLRTGEVPLDVLERAFRETPGPGEAADSRAIEPGKSVASGDVEAASSRTQTVRVALDTLDQLMTTVSELVLTRNQLLEAARRAKNDGSLSAPLQRLSQVTAELQDGIMKTRMQPIGNALAKLPRLLRDLSAELGKEIELVTRGAETELDRQILEIIRDPLIHMVRNCAAHGIEMPAERRAAGKPAQGTITLTSYQEGGAIAIEVSDDGRGLDYEAIRRRAIETNLVSAAEAVRMTDPQVADLIFHPGFSTTAVADSVSGRGVGMDVVKTNVELIGGTIETGSEPGRGTKFKIKLPLTLAIVAALVVRSAGERFAIPQVAIQELVRVRPGSEHVLERINGALLLRLHGGLLPVLDLAAILGLARGEAADSGFVVVSEAGRFRFGLLVEAVIETEEIVVKPMCRRLKHLQLFSGNTILGDGAVALILDPNGIARRAGAELLRGSLEPAPVQRLGQPAGRGSEVVTLLVFRGGDRSLKAVPLSLVTRLEEIPGSSIEQAGGQASVQYRGRLMPLLPIDERTELRRDGVQPVIVVACRDVLLGLAVDEVVDVVEETIAITRAPGRPDLVGTAIVRGRATEIVDLADFLPRASAEGWSDRGFGTTVLLVEDNAFFRDMLTPVLKAAGHEVRTAATADEALRTLLRHPITAVVTDLELPDRPGLDLVEAMRRHAAISGIPVVALGSRLTGETARRARDLGVTRSVAKFDRSGLLAALSELAPPAPGNLAA</sequence>
<gene>
    <name evidence="15" type="ORF">HJG44_14770</name>
</gene>
<dbReference type="InterPro" id="IPR036097">
    <property type="entry name" value="HisK_dim/P_sf"/>
</dbReference>
<dbReference type="Gene3D" id="2.30.30.40">
    <property type="entry name" value="SH3 Domains"/>
    <property type="match status" value="1"/>
</dbReference>
<dbReference type="Pfam" id="PF00072">
    <property type="entry name" value="Response_reg"/>
    <property type="match status" value="1"/>
</dbReference>
<dbReference type="Proteomes" id="UP000564885">
    <property type="component" value="Unassembled WGS sequence"/>
</dbReference>
<dbReference type="SUPFAM" id="SSF52172">
    <property type="entry name" value="CheY-like"/>
    <property type="match status" value="1"/>
</dbReference>
<dbReference type="RefSeq" id="WP_171219147.1">
    <property type="nucleotide sequence ID" value="NZ_JABEPP010000004.1"/>
</dbReference>
<dbReference type="FunFam" id="3.30.565.10:FF:000016">
    <property type="entry name" value="Chemotaxis protein CheA, putative"/>
    <property type="match status" value="1"/>
</dbReference>
<name>A0A849IB60_9HYPH</name>
<dbReference type="SUPFAM" id="SSF47226">
    <property type="entry name" value="Histidine-containing phosphotransfer domain, HPT domain"/>
    <property type="match status" value="1"/>
</dbReference>
<dbReference type="CDD" id="cd00088">
    <property type="entry name" value="HPT"/>
    <property type="match status" value="1"/>
</dbReference>
<dbReference type="Gene3D" id="3.40.50.2300">
    <property type="match status" value="1"/>
</dbReference>
<dbReference type="InterPro" id="IPR011006">
    <property type="entry name" value="CheY-like_superfamily"/>
</dbReference>
<evidence type="ECO:0000256" key="8">
    <source>
        <dbReference type="ARBA" id="ARBA00035100"/>
    </source>
</evidence>
<dbReference type="CDD" id="cd00156">
    <property type="entry name" value="REC"/>
    <property type="match status" value="1"/>
</dbReference>
<dbReference type="CDD" id="cd16916">
    <property type="entry name" value="HATPase_CheA-like"/>
    <property type="match status" value="1"/>
</dbReference>
<feature type="domain" description="CheW-like" evidence="13">
    <location>
        <begin position="439"/>
        <end position="575"/>
    </location>
</feature>
<dbReference type="Gene3D" id="1.20.120.160">
    <property type="entry name" value="HPT domain"/>
    <property type="match status" value="1"/>
</dbReference>
<dbReference type="SMART" id="SM00073">
    <property type="entry name" value="HPT"/>
    <property type="match status" value="1"/>
</dbReference>
<dbReference type="InterPro" id="IPR008207">
    <property type="entry name" value="Sig_transdc_His_kin_Hpt_dom"/>
</dbReference>
<dbReference type="InterPro" id="IPR037006">
    <property type="entry name" value="CheA-like_homodim_sf"/>
</dbReference>
<dbReference type="SUPFAM" id="SSF50341">
    <property type="entry name" value="CheW-like"/>
    <property type="match status" value="2"/>
</dbReference>
<keyword evidence="7" id="KW-0902">Two-component regulatory system</keyword>
<comment type="caution">
    <text evidence="15">The sequence shown here is derived from an EMBL/GenBank/DDBJ whole genome shotgun (WGS) entry which is preliminary data.</text>
</comment>
<dbReference type="InterPro" id="IPR002545">
    <property type="entry name" value="CheW-lke_dom"/>
</dbReference>
<dbReference type="InterPro" id="IPR051315">
    <property type="entry name" value="Bact_Chemotaxis_CheA"/>
</dbReference>